<gene>
    <name evidence="9" type="ORF">Salat_2950500</name>
</gene>
<dbReference type="Proteomes" id="UP001293254">
    <property type="component" value="Unassembled WGS sequence"/>
</dbReference>
<organism evidence="9 10">
    <name type="scientific">Sesamum alatum</name>
    <dbReference type="NCBI Taxonomy" id="300844"/>
    <lineage>
        <taxon>Eukaryota</taxon>
        <taxon>Viridiplantae</taxon>
        <taxon>Streptophyta</taxon>
        <taxon>Embryophyta</taxon>
        <taxon>Tracheophyta</taxon>
        <taxon>Spermatophyta</taxon>
        <taxon>Magnoliopsida</taxon>
        <taxon>eudicotyledons</taxon>
        <taxon>Gunneridae</taxon>
        <taxon>Pentapetalae</taxon>
        <taxon>asterids</taxon>
        <taxon>lamiids</taxon>
        <taxon>Lamiales</taxon>
        <taxon>Pedaliaceae</taxon>
        <taxon>Sesamum</taxon>
    </lineage>
</organism>
<evidence type="ECO:0000313" key="9">
    <source>
        <dbReference type="EMBL" id="KAK4413033.1"/>
    </source>
</evidence>
<sequence>MPSIVDGSVMIMGKAGSGVAMFSMGLFMGLQERVIACGVRLTIYGMVLRFVTGPLTVALGSLALGLRSNLLRIAIIQAALPQAIASFVFAQEYGLHATILSTA</sequence>
<comment type="caution">
    <text evidence="9">The sequence shown here is derived from an EMBL/GenBank/DDBJ whole genome shotgun (WGS) entry which is preliminary data.</text>
</comment>
<accession>A0AAE1XJM6</accession>
<evidence type="ECO:0000256" key="6">
    <source>
        <dbReference type="ARBA" id="ARBA00023136"/>
    </source>
</evidence>
<dbReference type="InterPro" id="IPR004776">
    <property type="entry name" value="Mem_transp_PIN-like"/>
</dbReference>
<keyword evidence="10" id="KW-1185">Reference proteome</keyword>
<dbReference type="GO" id="GO:0010329">
    <property type="term" value="F:auxin efflux transmembrane transporter activity"/>
    <property type="evidence" value="ECO:0007669"/>
    <property type="project" value="TreeGrafter"/>
</dbReference>
<protein>
    <submittedName>
        <fullName evidence="9">Auxin efflux carrier component 5b</fullName>
    </submittedName>
</protein>
<dbReference type="InterPro" id="IPR051107">
    <property type="entry name" value="Auxin_Efflux_Carrier"/>
</dbReference>
<reference evidence="9" key="1">
    <citation type="submission" date="2020-06" db="EMBL/GenBank/DDBJ databases">
        <authorList>
            <person name="Li T."/>
            <person name="Hu X."/>
            <person name="Zhang T."/>
            <person name="Song X."/>
            <person name="Zhang H."/>
            <person name="Dai N."/>
            <person name="Sheng W."/>
            <person name="Hou X."/>
            <person name="Wei L."/>
        </authorList>
    </citation>
    <scope>NUCLEOTIDE SEQUENCE</scope>
    <source>
        <strain evidence="9">3651</strain>
        <tissue evidence="9">Leaf</tissue>
    </source>
</reference>
<dbReference type="GO" id="GO:0005886">
    <property type="term" value="C:plasma membrane"/>
    <property type="evidence" value="ECO:0007669"/>
    <property type="project" value="TreeGrafter"/>
</dbReference>
<dbReference type="Pfam" id="PF03547">
    <property type="entry name" value="Mem_trans"/>
    <property type="match status" value="1"/>
</dbReference>
<keyword evidence="4 8" id="KW-0812">Transmembrane</keyword>
<keyword evidence="6 8" id="KW-0472">Membrane</keyword>
<evidence type="ECO:0000256" key="5">
    <source>
        <dbReference type="ARBA" id="ARBA00022989"/>
    </source>
</evidence>
<evidence type="ECO:0000256" key="8">
    <source>
        <dbReference type="SAM" id="Phobius"/>
    </source>
</evidence>
<feature type="transmembrane region" description="Helical" evidence="8">
    <location>
        <begin position="42"/>
        <end position="64"/>
    </location>
</feature>
<keyword evidence="3" id="KW-0813">Transport</keyword>
<name>A0AAE1XJM6_9LAMI</name>
<evidence type="ECO:0000256" key="7">
    <source>
        <dbReference type="ARBA" id="ARBA00023294"/>
    </source>
</evidence>
<dbReference type="GO" id="GO:0005783">
    <property type="term" value="C:endoplasmic reticulum"/>
    <property type="evidence" value="ECO:0007669"/>
    <property type="project" value="TreeGrafter"/>
</dbReference>
<evidence type="ECO:0000256" key="2">
    <source>
        <dbReference type="ARBA" id="ARBA00009177"/>
    </source>
</evidence>
<comment type="similarity">
    <text evidence="2">Belongs to the auxin efflux carrier (TC 2.A.69.1) family.</text>
</comment>
<evidence type="ECO:0000256" key="3">
    <source>
        <dbReference type="ARBA" id="ARBA00022448"/>
    </source>
</evidence>
<dbReference type="PANTHER" id="PTHR31752:SF2">
    <property type="entry name" value="AUXIN EFFLUX CARRIER COMPONENT 5"/>
    <property type="match status" value="1"/>
</dbReference>
<feature type="transmembrane region" description="Helical" evidence="8">
    <location>
        <begin position="12"/>
        <end position="30"/>
    </location>
</feature>
<keyword evidence="7" id="KW-0927">Auxin signaling pathway</keyword>
<keyword evidence="5 8" id="KW-1133">Transmembrane helix</keyword>
<proteinExistence type="inferred from homology"/>
<dbReference type="AlphaFoldDB" id="A0AAE1XJM6"/>
<reference evidence="9" key="2">
    <citation type="journal article" date="2024" name="Plant">
        <title>Genomic evolution and insights into agronomic trait innovations of Sesamum species.</title>
        <authorList>
            <person name="Miao H."/>
            <person name="Wang L."/>
            <person name="Qu L."/>
            <person name="Liu H."/>
            <person name="Sun Y."/>
            <person name="Le M."/>
            <person name="Wang Q."/>
            <person name="Wei S."/>
            <person name="Zheng Y."/>
            <person name="Lin W."/>
            <person name="Duan Y."/>
            <person name="Cao H."/>
            <person name="Xiong S."/>
            <person name="Wang X."/>
            <person name="Wei L."/>
            <person name="Li C."/>
            <person name="Ma Q."/>
            <person name="Ju M."/>
            <person name="Zhao R."/>
            <person name="Li G."/>
            <person name="Mu C."/>
            <person name="Tian Q."/>
            <person name="Mei H."/>
            <person name="Zhang T."/>
            <person name="Gao T."/>
            <person name="Zhang H."/>
        </authorList>
    </citation>
    <scope>NUCLEOTIDE SEQUENCE</scope>
    <source>
        <strain evidence="9">3651</strain>
    </source>
</reference>
<evidence type="ECO:0000256" key="4">
    <source>
        <dbReference type="ARBA" id="ARBA00022692"/>
    </source>
</evidence>
<evidence type="ECO:0000256" key="1">
    <source>
        <dbReference type="ARBA" id="ARBA00004141"/>
    </source>
</evidence>
<dbReference type="GO" id="GO:0009734">
    <property type="term" value="P:auxin-activated signaling pathway"/>
    <property type="evidence" value="ECO:0007669"/>
    <property type="project" value="UniProtKB-KW"/>
</dbReference>
<dbReference type="GO" id="GO:0009926">
    <property type="term" value="P:auxin polar transport"/>
    <property type="evidence" value="ECO:0007669"/>
    <property type="project" value="TreeGrafter"/>
</dbReference>
<dbReference type="EMBL" id="JACGWO010000013">
    <property type="protein sequence ID" value="KAK4413033.1"/>
    <property type="molecule type" value="Genomic_DNA"/>
</dbReference>
<comment type="subcellular location">
    <subcellularLocation>
        <location evidence="1">Membrane</location>
        <topology evidence="1">Multi-pass membrane protein</topology>
    </subcellularLocation>
</comment>
<dbReference type="PANTHER" id="PTHR31752">
    <property type="entry name" value="AUXIN EFFLUX CARRIER COMPONENT 1B-RELATED"/>
    <property type="match status" value="1"/>
</dbReference>
<evidence type="ECO:0000313" key="10">
    <source>
        <dbReference type="Proteomes" id="UP001293254"/>
    </source>
</evidence>